<dbReference type="EMBL" id="CP018632">
    <property type="protein sequence ID" value="ASJ73378.1"/>
    <property type="molecule type" value="Genomic_DNA"/>
</dbReference>
<gene>
    <name evidence="2" type="ORF">IMCC3135_16480</name>
</gene>
<evidence type="ECO:0008006" key="4">
    <source>
        <dbReference type="Google" id="ProtNLM"/>
    </source>
</evidence>
<dbReference type="KEGG" id="gai:IMCC3135_16480"/>
<dbReference type="Pfam" id="PF13795">
    <property type="entry name" value="HupE_UreJ_2"/>
    <property type="match status" value="1"/>
</dbReference>
<reference evidence="2 3" key="1">
    <citation type="submission" date="2016-12" db="EMBL/GenBank/DDBJ databases">
        <authorList>
            <person name="Song W.-J."/>
            <person name="Kurnit D.M."/>
        </authorList>
    </citation>
    <scope>NUCLEOTIDE SEQUENCE [LARGE SCALE GENOMIC DNA]</scope>
    <source>
        <strain evidence="2 3">IMCC3135</strain>
    </source>
</reference>
<organism evidence="2 3">
    <name type="scientific">Granulosicoccus antarcticus IMCC3135</name>
    <dbReference type="NCBI Taxonomy" id="1192854"/>
    <lineage>
        <taxon>Bacteria</taxon>
        <taxon>Pseudomonadati</taxon>
        <taxon>Pseudomonadota</taxon>
        <taxon>Gammaproteobacteria</taxon>
        <taxon>Chromatiales</taxon>
        <taxon>Granulosicoccaceae</taxon>
        <taxon>Granulosicoccus</taxon>
    </lineage>
</organism>
<feature type="transmembrane region" description="Helical" evidence="1">
    <location>
        <begin position="110"/>
        <end position="129"/>
    </location>
</feature>
<keyword evidence="1" id="KW-0472">Membrane</keyword>
<keyword evidence="1" id="KW-0812">Transmembrane</keyword>
<evidence type="ECO:0000256" key="1">
    <source>
        <dbReference type="SAM" id="Phobius"/>
    </source>
</evidence>
<dbReference type="Proteomes" id="UP000250079">
    <property type="component" value="Chromosome"/>
</dbReference>
<proteinExistence type="predicted"/>
<dbReference type="RefSeq" id="WP_088918581.1">
    <property type="nucleotide sequence ID" value="NZ_CP018632.1"/>
</dbReference>
<feature type="transmembrane region" description="Helical" evidence="1">
    <location>
        <begin position="217"/>
        <end position="241"/>
    </location>
</feature>
<name>A0A2Z2NUH3_9GAMM</name>
<evidence type="ECO:0000313" key="2">
    <source>
        <dbReference type="EMBL" id="ASJ73378.1"/>
    </source>
</evidence>
<dbReference type="InterPro" id="IPR032809">
    <property type="entry name" value="Put_HupE_UreJ"/>
</dbReference>
<keyword evidence="1" id="KW-1133">Transmembrane helix</keyword>
<evidence type="ECO:0000313" key="3">
    <source>
        <dbReference type="Proteomes" id="UP000250079"/>
    </source>
</evidence>
<keyword evidence="3" id="KW-1185">Reference proteome</keyword>
<dbReference type="AlphaFoldDB" id="A0A2Z2NUH3"/>
<accession>A0A2Z2NUH3</accession>
<feature type="transmembrane region" description="Helical" evidence="1">
    <location>
        <begin position="180"/>
        <end position="205"/>
    </location>
</feature>
<protein>
    <recommendedName>
        <fullName evidence="4">HupE / UreJ protein</fullName>
    </recommendedName>
</protein>
<feature type="transmembrane region" description="Helical" evidence="1">
    <location>
        <begin position="150"/>
        <end position="168"/>
    </location>
</feature>
<dbReference type="OrthoDB" id="9808870at2"/>
<sequence length="243" mass="26707">MKFVHPGGIVRSIGTPLFLSLLIGLAFAVNVSPVLAHAVTEGDKGYIMEIWGVHLIPFSYLGAKHMITGYDHILFLFGVVFFLYRLQHVALYVTLFAIGHSTTMLAGVYFGWSVNAYLIDAIIGLSVVYKALDNLGAYQRWFGVQPNTKAATLIFGLFHGLGLATKIIDYEIAQDGLLPNLLAFNVGVEIGQLLALSVILIGMGYWRRTAGFWKHAYTANVVMMSAGFILVGYQLTGYFFVVT</sequence>